<evidence type="ECO:0000313" key="3">
    <source>
        <dbReference type="Proteomes" id="UP000504624"/>
    </source>
</evidence>
<evidence type="ECO:0000256" key="2">
    <source>
        <dbReference type="SAM" id="Phobius"/>
    </source>
</evidence>
<protein>
    <submittedName>
        <fullName evidence="4">Phospholipid phosphatase-related protein type 2-like</fullName>
    </submittedName>
</protein>
<feature type="transmembrane region" description="Helical" evidence="2">
    <location>
        <begin position="25"/>
        <end position="45"/>
    </location>
</feature>
<dbReference type="OrthoDB" id="10628096at2759"/>
<organism evidence="3 4">
    <name type="scientific">Lepidothrix coronata</name>
    <name type="common">blue-crowned manakin</name>
    <dbReference type="NCBI Taxonomy" id="321398"/>
    <lineage>
        <taxon>Eukaryota</taxon>
        <taxon>Metazoa</taxon>
        <taxon>Chordata</taxon>
        <taxon>Craniata</taxon>
        <taxon>Vertebrata</taxon>
        <taxon>Euteleostomi</taxon>
        <taxon>Archelosauria</taxon>
        <taxon>Archosauria</taxon>
        <taxon>Dinosauria</taxon>
        <taxon>Saurischia</taxon>
        <taxon>Theropoda</taxon>
        <taxon>Coelurosauria</taxon>
        <taxon>Aves</taxon>
        <taxon>Neognathae</taxon>
        <taxon>Neoaves</taxon>
        <taxon>Telluraves</taxon>
        <taxon>Australaves</taxon>
        <taxon>Passeriformes</taxon>
        <taxon>Pipridae</taxon>
        <taxon>Lepidothrix</taxon>
    </lineage>
</organism>
<dbReference type="GO" id="GO:0046839">
    <property type="term" value="P:phospholipid dephosphorylation"/>
    <property type="evidence" value="ECO:0007669"/>
    <property type="project" value="TreeGrafter"/>
</dbReference>
<feature type="transmembrane region" description="Helical" evidence="2">
    <location>
        <begin position="57"/>
        <end position="76"/>
    </location>
</feature>
<evidence type="ECO:0000313" key="4">
    <source>
        <dbReference type="RefSeq" id="XP_017695443.1"/>
    </source>
</evidence>
<keyword evidence="2" id="KW-0472">Membrane</keyword>
<accession>A0A6J0J8Z3</accession>
<keyword evidence="2" id="KW-0812">Transmembrane</keyword>
<reference evidence="4" key="1">
    <citation type="submission" date="2025-08" db="UniProtKB">
        <authorList>
            <consortium name="RefSeq"/>
        </authorList>
    </citation>
    <scope>IDENTIFICATION</scope>
</reference>
<proteinExistence type="predicted"/>
<dbReference type="GO" id="GO:0005886">
    <property type="term" value="C:plasma membrane"/>
    <property type="evidence" value="ECO:0007669"/>
    <property type="project" value="TreeGrafter"/>
</dbReference>
<dbReference type="PANTHER" id="PTHR10165:SF15">
    <property type="entry name" value="PHOSPHOLIPID PHOSPHATASE-RELATED PROTEIN TYPE 2"/>
    <property type="match status" value="1"/>
</dbReference>
<feature type="transmembrane region" description="Helical" evidence="2">
    <location>
        <begin position="82"/>
        <end position="101"/>
    </location>
</feature>
<feature type="region of interest" description="Disordered" evidence="1">
    <location>
        <begin position="142"/>
        <end position="164"/>
    </location>
</feature>
<name>A0A6J0J8Z3_9PASS</name>
<dbReference type="GO" id="GO:0008195">
    <property type="term" value="F:phosphatidate phosphatase activity"/>
    <property type="evidence" value="ECO:0007669"/>
    <property type="project" value="TreeGrafter"/>
</dbReference>
<feature type="transmembrane region" description="Helical" evidence="2">
    <location>
        <begin position="113"/>
        <end position="135"/>
    </location>
</feature>
<dbReference type="GO" id="GO:0006644">
    <property type="term" value="P:phospholipid metabolic process"/>
    <property type="evidence" value="ECO:0007669"/>
    <property type="project" value="InterPro"/>
</dbReference>
<sequence length="180" mass="19360">MGGYFGMTSCVPLQLYVTLAWWRGLWWVLGCFGSFGMLRVFWGVLGCFRVFWGSRGGYFGVTSCVPLQLYVTLAWRGGGSRLAKPAAVLGFAAPPFLLGALRVAEHRNSWGDVLGGFLCGTGIAAFLVTCVVGNFQNKGESGWGSVGGPPRAPQELPPPQPPLEEISVTQVRRAEFPAVT</sequence>
<dbReference type="InterPro" id="IPR043216">
    <property type="entry name" value="PAP-like"/>
</dbReference>
<keyword evidence="2" id="KW-1133">Transmembrane helix</keyword>
<dbReference type="GO" id="GO:0007165">
    <property type="term" value="P:signal transduction"/>
    <property type="evidence" value="ECO:0007669"/>
    <property type="project" value="TreeGrafter"/>
</dbReference>
<dbReference type="Proteomes" id="UP000504624">
    <property type="component" value="Unplaced"/>
</dbReference>
<dbReference type="AlphaFoldDB" id="A0A6J0J8Z3"/>
<dbReference type="PANTHER" id="PTHR10165">
    <property type="entry name" value="LIPID PHOSPHATE PHOSPHATASE"/>
    <property type="match status" value="1"/>
</dbReference>
<keyword evidence="3" id="KW-1185">Reference proteome</keyword>
<feature type="compositionally biased region" description="Pro residues" evidence="1">
    <location>
        <begin position="150"/>
        <end position="162"/>
    </location>
</feature>
<dbReference type="RefSeq" id="XP_017695443.1">
    <property type="nucleotide sequence ID" value="XM_017839954.1"/>
</dbReference>
<evidence type="ECO:0000256" key="1">
    <source>
        <dbReference type="SAM" id="MobiDB-lite"/>
    </source>
</evidence>
<gene>
    <name evidence="4" type="primary">LOC108510285</name>
</gene>
<dbReference type="GeneID" id="108510285"/>